<comment type="caution">
    <text evidence="2">The sequence shown here is derived from an EMBL/GenBank/DDBJ whole genome shotgun (WGS) entry which is preliminary data.</text>
</comment>
<evidence type="ECO:0000313" key="2">
    <source>
        <dbReference type="EMBL" id="RKQ18050.1"/>
    </source>
</evidence>
<keyword evidence="1" id="KW-0812">Transmembrane</keyword>
<dbReference type="OrthoDB" id="2680509at2"/>
<gene>
    <name evidence="2" type="ORF">D8M03_06625</name>
</gene>
<dbReference type="Proteomes" id="UP000272238">
    <property type="component" value="Unassembled WGS sequence"/>
</dbReference>
<keyword evidence="3" id="KW-1185">Reference proteome</keyword>
<dbReference type="AlphaFoldDB" id="A0A494Z672"/>
<evidence type="ECO:0000313" key="3">
    <source>
        <dbReference type="Proteomes" id="UP000272238"/>
    </source>
</evidence>
<protein>
    <submittedName>
        <fullName evidence="2">Uncharacterized protein</fullName>
    </submittedName>
</protein>
<accession>A0A494Z672</accession>
<dbReference type="EMBL" id="RBZN01000011">
    <property type="protein sequence ID" value="RKQ18050.1"/>
    <property type="molecule type" value="Genomic_DNA"/>
</dbReference>
<organism evidence="2 3">
    <name type="scientific">Ureibacillus endophyticus</name>
    <dbReference type="NCBI Taxonomy" id="1978490"/>
    <lineage>
        <taxon>Bacteria</taxon>
        <taxon>Bacillati</taxon>
        <taxon>Bacillota</taxon>
        <taxon>Bacilli</taxon>
        <taxon>Bacillales</taxon>
        <taxon>Caryophanaceae</taxon>
        <taxon>Ureibacillus</taxon>
    </lineage>
</organism>
<keyword evidence="1" id="KW-1133">Transmembrane helix</keyword>
<sequence length="59" mass="6667">MLMMMFLVVPAIGVLWFLNFTTFLKHLKDGKSTHNQNVLGGALTFIFLCALMFCFVGTH</sequence>
<keyword evidence="1" id="KW-0472">Membrane</keyword>
<evidence type="ECO:0000256" key="1">
    <source>
        <dbReference type="SAM" id="Phobius"/>
    </source>
</evidence>
<name>A0A494Z672_9BACL</name>
<reference evidence="2 3" key="1">
    <citation type="journal article" date="2016" name="Antonie Van Leeuwenhoek">
        <title>Lysinibacillus endophyticus sp. nov., an indole-3-acetic acid producing endophytic bacterium isolated from corn root (Zea mays cv. Xinken-5).</title>
        <authorList>
            <person name="Yu J."/>
            <person name="Guan X."/>
            <person name="Liu C."/>
            <person name="Xiang W."/>
            <person name="Yu Z."/>
            <person name="Liu X."/>
            <person name="Wang G."/>
        </authorList>
    </citation>
    <scope>NUCLEOTIDE SEQUENCE [LARGE SCALE GENOMIC DNA]</scope>
    <source>
        <strain evidence="2 3">DSM 100506</strain>
    </source>
</reference>
<feature type="transmembrane region" description="Helical" evidence="1">
    <location>
        <begin position="39"/>
        <end position="58"/>
    </location>
</feature>
<proteinExistence type="predicted"/>